<accession>A0A2P7NZT8</accession>
<organism evidence="4 5">
    <name type="scientific">Nitrosomonas supralitoralis</name>
    <dbReference type="NCBI Taxonomy" id="2116706"/>
    <lineage>
        <taxon>Bacteria</taxon>
        <taxon>Pseudomonadati</taxon>
        <taxon>Pseudomonadota</taxon>
        <taxon>Betaproteobacteria</taxon>
        <taxon>Nitrosomonadales</taxon>
        <taxon>Nitrosomonadaceae</taxon>
        <taxon>Nitrosomonas</taxon>
    </lineage>
</organism>
<name>A0A2P7NZT8_9PROT</name>
<gene>
    <name evidence="4" type="ORF">C7H79_00190</name>
</gene>
<sequence length="304" mass="33970">MNILMTGATGFIGRHLMQRLQLENHTIKALSRNGKRASQLLGVPAFDWDYATQDVPAEAMHDCQIIINLMGENLGDGRWTEARKHEIYASRILSTRKLIAVAPKNLQAFVCGSAIGIYPGVGDELYDESYTVPERLSFMQTLCHDWEQEAVRIEHSNVRRVSIRTGVVLGEGGMLKKLLPIFKLGLGGSVGDGRQWLPWIHIDDIVSVFCKAALDVRYQGPINAVSPSPVRYREFATALGKALRRPSYFPTPAFILKLVLGEAAALALNSYHITPRRLLEDYNFRFKFNNLTAALNDLFPATKS</sequence>
<dbReference type="PANTHER" id="PTHR11092">
    <property type="entry name" value="SUGAR NUCLEOTIDE EPIMERASE RELATED"/>
    <property type="match status" value="1"/>
</dbReference>
<dbReference type="EMBL" id="PXXU01000001">
    <property type="protein sequence ID" value="PSJ18981.1"/>
    <property type="molecule type" value="Genomic_DNA"/>
</dbReference>
<dbReference type="SUPFAM" id="SSF51735">
    <property type="entry name" value="NAD(P)-binding Rossmann-fold domains"/>
    <property type="match status" value="1"/>
</dbReference>
<dbReference type="Pfam" id="PF01370">
    <property type="entry name" value="Epimerase"/>
    <property type="match status" value="1"/>
</dbReference>
<evidence type="ECO:0000313" key="5">
    <source>
        <dbReference type="Proteomes" id="UP000241912"/>
    </source>
</evidence>
<evidence type="ECO:0000256" key="1">
    <source>
        <dbReference type="ARBA" id="ARBA00009353"/>
    </source>
</evidence>
<dbReference type="InterPro" id="IPR013549">
    <property type="entry name" value="DUF1731"/>
</dbReference>
<dbReference type="InterPro" id="IPR036291">
    <property type="entry name" value="NAD(P)-bd_dom_sf"/>
</dbReference>
<comment type="similarity">
    <text evidence="1">Belongs to the NAD(P)-dependent epimerase/dehydratase family. SDR39U1 subfamily.</text>
</comment>
<reference evidence="4 5" key="1">
    <citation type="submission" date="2018-03" db="EMBL/GenBank/DDBJ databases">
        <title>Draft genome of Nitrosomonas supralitoralis APG5.</title>
        <authorList>
            <person name="Urakawa H."/>
            <person name="Lopez J.V."/>
        </authorList>
    </citation>
    <scope>NUCLEOTIDE SEQUENCE [LARGE SCALE GENOMIC DNA]</scope>
    <source>
        <strain evidence="4 5">APG5</strain>
    </source>
</reference>
<feature type="domain" description="DUF1731" evidence="3">
    <location>
        <begin position="251"/>
        <end position="298"/>
    </location>
</feature>
<feature type="domain" description="NAD-dependent epimerase/dehydratase" evidence="2">
    <location>
        <begin position="3"/>
        <end position="215"/>
    </location>
</feature>
<dbReference type="AlphaFoldDB" id="A0A2P7NZT8"/>
<evidence type="ECO:0000259" key="2">
    <source>
        <dbReference type="Pfam" id="PF01370"/>
    </source>
</evidence>
<evidence type="ECO:0000259" key="3">
    <source>
        <dbReference type="Pfam" id="PF08338"/>
    </source>
</evidence>
<dbReference type="InterPro" id="IPR001509">
    <property type="entry name" value="Epimerase_deHydtase"/>
</dbReference>
<comment type="caution">
    <text evidence="4">The sequence shown here is derived from an EMBL/GenBank/DDBJ whole genome shotgun (WGS) entry which is preliminary data.</text>
</comment>
<dbReference type="PANTHER" id="PTHR11092:SF0">
    <property type="entry name" value="EPIMERASE FAMILY PROTEIN SDR39U1"/>
    <property type="match status" value="1"/>
</dbReference>
<dbReference type="Proteomes" id="UP000241912">
    <property type="component" value="Unassembled WGS sequence"/>
</dbReference>
<keyword evidence="5" id="KW-1185">Reference proteome</keyword>
<dbReference type="NCBIfam" id="TIGR01777">
    <property type="entry name" value="yfcH"/>
    <property type="match status" value="1"/>
</dbReference>
<dbReference type="Gene3D" id="3.40.50.720">
    <property type="entry name" value="NAD(P)-binding Rossmann-like Domain"/>
    <property type="match status" value="1"/>
</dbReference>
<evidence type="ECO:0000313" key="4">
    <source>
        <dbReference type="EMBL" id="PSJ18981.1"/>
    </source>
</evidence>
<proteinExistence type="inferred from homology"/>
<protein>
    <submittedName>
        <fullName evidence="4">TIGR01777 family protein</fullName>
    </submittedName>
</protein>
<dbReference type="Pfam" id="PF08338">
    <property type="entry name" value="DUF1731"/>
    <property type="match status" value="1"/>
</dbReference>
<dbReference type="OrthoDB" id="5292533at2"/>
<dbReference type="InterPro" id="IPR010099">
    <property type="entry name" value="SDR39U1"/>
</dbReference>